<dbReference type="Proteomes" id="UP000094793">
    <property type="component" value="Chromosome"/>
</dbReference>
<name>A0A1D7W8G2_BREAU</name>
<dbReference type="AlphaFoldDB" id="A0A1D7W8G2"/>
<proteinExistence type="predicted"/>
<protein>
    <submittedName>
        <fullName evidence="1">Uncharacterized protein</fullName>
    </submittedName>
</protein>
<gene>
    <name evidence="1" type="ORF">BLSMQ_3557</name>
</gene>
<dbReference type="KEGG" id="blin:BLSMQ_3557"/>
<dbReference type="PATRIC" id="fig|1703.10.peg.3672"/>
<sequence length="37" mass="4152">MILVASAVCARAGRMFAEKREFPVHGGDRFCRLPETE</sequence>
<reference evidence="2" key="1">
    <citation type="submission" date="2016-09" db="EMBL/GenBank/DDBJ databases">
        <title>Complete Genome Sequence of Brevibacterium linens SMQ-1335.</title>
        <authorList>
            <person name="de Melo A.G."/>
            <person name="Labrie S.J."/>
            <person name="Dumaresq J."/>
            <person name="Roberts R.J."/>
            <person name="Tremblay D.M."/>
            <person name="Moineau S."/>
        </authorList>
    </citation>
    <scope>NUCLEOTIDE SEQUENCE [LARGE SCALE GENOMIC DNA]</scope>
    <source>
        <strain evidence="2">SMQ-1335</strain>
    </source>
</reference>
<organism evidence="1 2">
    <name type="scientific">Brevibacterium aurantiacum</name>
    <dbReference type="NCBI Taxonomy" id="273384"/>
    <lineage>
        <taxon>Bacteria</taxon>
        <taxon>Bacillati</taxon>
        <taxon>Actinomycetota</taxon>
        <taxon>Actinomycetes</taxon>
        <taxon>Micrococcales</taxon>
        <taxon>Brevibacteriaceae</taxon>
        <taxon>Brevibacterium</taxon>
    </lineage>
</organism>
<evidence type="ECO:0000313" key="1">
    <source>
        <dbReference type="EMBL" id="AOP55255.1"/>
    </source>
</evidence>
<evidence type="ECO:0000313" key="2">
    <source>
        <dbReference type="Proteomes" id="UP000094793"/>
    </source>
</evidence>
<accession>A0A1D7W8G2</accession>
<dbReference type="EMBL" id="CP017150">
    <property type="protein sequence ID" value="AOP55255.1"/>
    <property type="molecule type" value="Genomic_DNA"/>
</dbReference>